<keyword evidence="2" id="KW-0812">Transmembrane</keyword>
<proteinExistence type="predicted"/>
<keyword evidence="2" id="KW-1133">Transmembrane helix</keyword>
<sequence>MSEQCPQCNSPDGVVRVAESGLPELAPPPPPPVPGKAGKAGKRLRPWAVVVLVVLACLAVLGARSALTEDLSGADAAYQLGYRLGWTVFLLPAPLVWLLGRRTAPEPVGHRHAHTVWGLRMWVWEHARHCRSCRVAFWSPGVLGEGFPGTPGIPLHEFPLTVGALAERADGNTYAKHS</sequence>
<evidence type="ECO:0000256" key="1">
    <source>
        <dbReference type="SAM" id="MobiDB-lite"/>
    </source>
</evidence>
<keyword evidence="4" id="KW-1185">Reference proteome</keyword>
<feature type="compositionally biased region" description="Pro residues" evidence="1">
    <location>
        <begin position="25"/>
        <end position="34"/>
    </location>
</feature>
<gene>
    <name evidence="3" type="ORF">FHR36_002817</name>
</gene>
<comment type="caution">
    <text evidence="3">The sequence shown here is derived from an EMBL/GenBank/DDBJ whole genome shotgun (WGS) entry which is preliminary data.</text>
</comment>
<keyword evidence="2" id="KW-0472">Membrane</keyword>
<feature type="transmembrane region" description="Helical" evidence="2">
    <location>
        <begin position="44"/>
        <end position="63"/>
    </location>
</feature>
<organism evidence="3 4">
    <name type="scientific">Kitasatospora paracochleata</name>
    <dbReference type="NCBI Taxonomy" id="58354"/>
    <lineage>
        <taxon>Bacteria</taxon>
        <taxon>Bacillati</taxon>
        <taxon>Actinomycetota</taxon>
        <taxon>Actinomycetes</taxon>
        <taxon>Kitasatosporales</taxon>
        <taxon>Streptomycetaceae</taxon>
        <taxon>Kitasatospora</taxon>
    </lineage>
</organism>
<accession>A0ABT1IX09</accession>
<dbReference type="Proteomes" id="UP001206483">
    <property type="component" value="Unassembled WGS sequence"/>
</dbReference>
<dbReference type="EMBL" id="JAMZDX010000003">
    <property type="protein sequence ID" value="MCP2309684.1"/>
    <property type="molecule type" value="Genomic_DNA"/>
</dbReference>
<name>A0ABT1IX09_9ACTN</name>
<evidence type="ECO:0000313" key="3">
    <source>
        <dbReference type="EMBL" id="MCP2309684.1"/>
    </source>
</evidence>
<feature type="transmembrane region" description="Helical" evidence="2">
    <location>
        <begin position="83"/>
        <end position="100"/>
    </location>
</feature>
<reference evidence="3 4" key="1">
    <citation type="submission" date="2022-06" db="EMBL/GenBank/DDBJ databases">
        <title>Sequencing the genomes of 1000 actinobacteria strains.</title>
        <authorList>
            <person name="Klenk H.-P."/>
        </authorList>
    </citation>
    <scope>NUCLEOTIDE SEQUENCE [LARGE SCALE GENOMIC DNA]</scope>
    <source>
        <strain evidence="3 4">DSM 41656</strain>
    </source>
</reference>
<evidence type="ECO:0000313" key="4">
    <source>
        <dbReference type="Proteomes" id="UP001206483"/>
    </source>
</evidence>
<dbReference type="RefSeq" id="WP_253796904.1">
    <property type="nucleotide sequence ID" value="NZ_BAAAUB010000106.1"/>
</dbReference>
<feature type="region of interest" description="Disordered" evidence="1">
    <location>
        <begin position="19"/>
        <end position="38"/>
    </location>
</feature>
<protein>
    <submittedName>
        <fullName evidence="3">Uncharacterized protein</fullName>
    </submittedName>
</protein>
<evidence type="ECO:0000256" key="2">
    <source>
        <dbReference type="SAM" id="Phobius"/>
    </source>
</evidence>